<dbReference type="PRINTS" id="PR00368">
    <property type="entry name" value="FADPNR"/>
</dbReference>
<dbReference type="PIRSF" id="PIRSF000171">
    <property type="entry name" value="SDHA_APRA_LASPO"/>
    <property type="match status" value="1"/>
</dbReference>
<accession>L0F580</accession>
<dbReference type="GO" id="GO:0050660">
    <property type="term" value="F:flavin adenine dinucleotide binding"/>
    <property type="evidence" value="ECO:0007669"/>
    <property type="project" value="TreeGrafter"/>
</dbReference>
<dbReference type="InterPro" id="IPR003953">
    <property type="entry name" value="FAD-dep_OxRdtase_2_FAD-bd"/>
</dbReference>
<keyword evidence="1" id="KW-0285">Flavoprotein</keyword>
<feature type="domain" description="Fumarate reductase/succinate dehydrogenase flavoprotein-like C-terminal" evidence="4">
    <location>
        <begin position="438"/>
        <end position="521"/>
    </location>
</feature>
<evidence type="ECO:0000313" key="6">
    <source>
        <dbReference type="Proteomes" id="UP000010797"/>
    </source>
</evidence>
<dbReference type="Pfam" id="PF00890">
    <property type="entry name" value="FAD_binding_2"/>
    <property type="match status" value="1"/>
</dbReference>
<reference evidence="6" key="1">
    <citation type="submission" date="2012-02" db="EMBL/GenBank/DDBJ databases">
        <title>Complete sequence of Desulfitobacterium dichloroeliminans LMG P-21439.</title>
        <authorList>
            <person name="Lucas S."/>
            <person name="Han J."/>
            <person name="Lapidus A."/>
            <person name="Cheng J.-F."/>
            <person name="Goodwin L."/>
            <person name="Pitluck S."/>
            <person name="Peters L."/>
            <person name="Ovchinnikova G."/>
            <person name="Teshima H."/>
            <person name="Detter J.C."/>
            <person name="Han C."/>
            <person name="Tapia R."/>
            <person name="Land M."/>
            <person name="Hauser L."/>
            <person name="Kyrpides N."/>
            <person name="Ivanova N."/>
            <person name="Pagani I."/>
            <person name="Kruse T."/>
            <person name="de Vos W.M."/>
            <person name="Boon N."/>
            <person name="Smidt H."/>
            <person name="Woyke T."/>
        </authorList>
    </citation>
    <scope>NUCLEOTIDE SEQUENCE [LARGE SCALE GENOMIC DNA]</scope>
    <source>
        <strain evidence="6">LMG P-21439 / DCA1</strain>
    </source>
</reference>
<gene>
    <name evidence="5" type="ordered locus">Desdi_1495</name>
</gene>
<evidence type="ECO:0000313" key="5">
    <source>
        <dbReference type="EMBL" id="AGA68989.1"/>
    </source>
</evidence>
<proteinExistence type="predicted"/>
<dbReference type="OrthoDB" id="9806724at2"/>
<dbReference type="Gene3D" id="1.20.58.100">
    <property type="entry name" value="Fumarate reductase/succinate dehydrogenase flavoprotein-like, C-terminal domain"/>
    <property type="match status" value="1"/>
</dbReference>
<evidence type="ECO:0000256" key="1">
    <source>
        <dbReference type="ARBA" id="ARBA00022630"/>
    </source>
</evidence>
<dbReference type="InterPro" id="IPR015939">
    <property type="entry name" value="Fum_Rdtase/Succ_DH_flav-like_C"/>
</dbReference>
<dbReference type="GO" id="GO:0000104">
    <property type="term" value="F:succinate dehydrogenase activity"/>
    <property type="evidence" value="ECO:0007669"/>
    <property type="project" value="TreeGrafter"/>
</dbReference>
<keyword evidence="6" id="KW-1185">Reference proteome</keyword>
<dbReference type="SUPFAM" id="SSF51905">
    <property type="entry name" value="FAD/NAD(P)-binding domain"/>
    <property type="match status" value="1"/>
</dbReference>
<dbReference type="InterPro" id="IPR036188">
    <property type="entry name" value="FAD/NAD-bd_sf"/>
</dbReference>
<dbReference type="eggNOG" id="COG1053">
    <property type="taxonomic scope" value="Bacteria"/>
</dbReference>
<dbReference type="SUPFAM" id="SSF46977">
    <property type="entry name" value="Succinate dehydrogenase/fumarate reductase flavoprotein C-terminal domain"/>
    <property type="match status" value="1"/>
</dbReference>
<evidence type="ECO:0000256" key="2">
    <source>
        <dbReference type="ARBA" id="ARBA00023002"/>
    </source>
</evidence>
<dbReference type="PANTHER" id="PTHR11632">
    <property type="entry name" value="SUCCINATE DEHYDROGENASE 2 FLAVOPROTEIN SUBUNIT"/>
    <property type="match status" value="1"/>
</dbReference>
<dbReference type="PANTHER" id="PTHR11632:SF73">
    <property type="entry name" value="BLR3196 PROTEIN"/>
    <property type="match status" value="1"/>
</dbReference>
<dbReference type="STRING" id="871963.Desdi_1495"/>
<dbReference type="Gene3D" id="3.50.50.60">
    <property type="entry name" value="FAD/NAD(P)-binding domain"/>
    <property type="match status" value="2"/>
</dbReference>
<dbReference type="Pfam" id="PF02910">
    <property type="entry name" value="Succ_DH_flav_C"/>
    <property type="match status" value="1"/>
</dbReference>
<evidence type="ECO:0000259" key="3">
    <source>
        <dbReference type="Pfam" id="PF00890"/>
    </source>
</evidence>
<dbReference type="PRINTS" id="PR00411">
    <property type="entry name" value="PNDRDTASEI"/>
</dbReference>
<dbReference type="EMBL" id="CP003344">
    <property type="protein sequence ID" value="AGA68989.1"/>
    <property type="molecule type" value="Genomic_DNA"/>
</dbReference>
<dbReference type="RefSeq" id="WP_015261982.1">
    <property type="nucleotide sequence ID" value="NC_019903.1"/>
</dbReference>
<dbReference type="GO" id="GO:0005886">
    <property type="term" value="C:plasma membrane"/>
    <property type="evidence" value="ECO:0007669"/>
    <property type="project" value="TreeGrafter"/>
</dbReference>
<organism evidence="5 6">
    <name type="scientific">Desulfitobacterium dichloroeliminans (strain LMG P-21439 / DCA1)</name>
    <dbReference type="NCBI Taxonomy" id="871963"/>
    <lineage>
        <taxon>Bacteria</taxon>
        <taxon>Bacillati</taxon>
        <taxon>Bacillota</taxon>
        <taxon>Clostridia</taxon>
        <taxon>Eubacteriales</taxon>
        <taxon>Desulfitobacteriaceae</taxon>
        <taxon>Desulfitobacterium</taxon>
    </lineage>
</organism>
<dbReference type="GO" id="GO:0009055">
    <property type="term" value="F:electron transfer activity"/>
    <property type="evidence" value="ECO:0007669"/>
    <property type="project" value="TreeGrafter"/>
</dbReference>
<name>L0F580_DESDL</name>
<evidence type="ECO:0000259" key="4">
    <source>
        <dbReference type="Pfam" id="PF02910"/>
    </source>
</evidence>
<sequence>MEVEKITCDVLCVGGGIAGLMAAIEAADNGAKVVVAEKAYTERSGAGGMGNDHFHCYIPEVHGDYSEFAKDLYYGQMAGKISEIGKEAADFWFQNTFDIIKLWDKWGIPMKYEGRYEFAGHSFKGQILNHLKYSGENQKPVLTKQARERGVTIINRVMIYDLIKDENGVVGALGISTREDKLYEFDAKAVILATGLGTRMYPSATLHDFNRPFPATNTCDGRAMAYRAGADLMNIELTSRHAGPKYYNRAGQATWIGVLRNRQGKPVGPFMTEPDRYYSDMTTEVNKSIFADYIKQGKGPIYMDGRGMSNDDLAYVNHWLLQEGNGGLLNHLEEEGIDLRKHPVEFMTFDMCCWSGIPYNKNGETSVEGLYAAGDESMGGISCAAVFGRSAGKNASVYAGRRTASKSNALEKSTSMAKTEIEELRKRKEGPKWQETSQALQQIMRDYAESVRCEDGLQAGLVNLYRLKTKAHERLVAENSHELMHCLEVFNLIDIGQLIFTGALDRKETRGANHIRPDYPITNPILTGKAHLARKNYDGSPMFVWK</sequence>
<dbReference type="Proteomes" id="UP000010797">
    <property type="component" value="Chromosome"/>
</dbReference>
<dbReference type="HOGENOM" id="CLU_014312_8_3_9"/>
<feature type="domain" description="FAD-dependent oxidoreductase 2 FAD-binding" evidence="3">
    <location>
        <begin position="9"/>
        <end position="381"/>
    </location>
</feature>
<dbReference type="KEGG" id="ddl:Desdi_1495"/>
<dbReference type="AlphaFoldDB" id="L0F580"/>
<keyword evidence="2" id="KW-0560">Oxidoreductase</keyword>
<dbReference type="InterPro" id="IPR030664">
    <property type="entry name" value="SdhA/FrdA/AprA"/>
</dbReference>
<protein>
    <submittedName>
        <fullName evidence="5">Succinate dehydrogenase/fumarate reductase flavoprotein subunit</fullName>
    </submittedName>
</protein>
<dbReference type="InterPro" id="IPR037099">
    <property type="entry name" value="Fum_R/Succ_DH_flav-like_C_sf"/>
</dbReference>
<dbReference type="GO" id="GO:0009061">
    <property type="term" value="P:anaerobic respiration"/>
    <property type="evidence" value="ECO:0007669"/>
    <property type="project" value="TreeGrafter"/>
</dbReference>